<keyword evidence="5" id="KW-1185">Reference proteome</keyword>
<sequence length="58" mass="6938">MNEIATGLLIWLLKILGAYLAVMIVLTLILKNWKKRSRQKAEELEEEAKKRWNRSDRR</sequence>
<protein>
    <submittedName>
        <fullName evidence="3">Uncharacterized protein</fullName>
    </submittedName>
</protein>
<dbReference type="AlphaFoldDB" id="A0A517PJM7"/>
<accession>A0A517PJM7</accession>
<evidence type="ECO:0000313" key="5">
    <source>
        <dbReference type="Proteomes" id="UP000320421"/>
    </source>
</evidence>
<dbReference type="EMBL" id="CP036347">
    <property type="protein sequence ID" value="QDU01626.1"/>
    <property type="molecule type" value="Genomic_DNA"/>
</dbReference>
<feature type="compositionally biased region" description="Basic and acidic residues" evidence="1">
    <location>
        <begin position="39"/>
        <end position="58"/>
    </location>
</feature>
<proteinExistence type="predicted"/>
<organism evidence="3 5">
    <name type="scientific">Gimesia chilikensis</name>
    <dbReference type="NCBI Taxonomy" id="2605989"/>
    <lineage>
        <taxon>Bacteria</taxon>
        <taxon>Pseudomonadati</taxon>
        <taxon>Planctomycetota</taxon>
        <taxon>Planctomycetia</taxon>
        <taxon>Planctomycetales</taxon>
        <taxon>Planctomycetaceae</taxon>
        <taxon>Gimesia</taxon>
    </lineage>
</organism>
<gene>
    <name evidence="3" type="ORF">HG66A1_13480</name>
    <name evidence="4" type="ORF">V6x_13070</name>
</gene>
<dbReference type="RefSeq" id="WP_197993850.1">
    <property type="nucleotide sequence ID" value="NZ_CP036266.1"/>
</dbReference>
<feature type="transmembrane region" description="Helical" evidence="2">
    <location>
        <begin position="6"/>
        <end position="30"/>
    </location>
</feature>
<dbReference type="Proteomes" id="UP000320421">
    <property type="component" value="Chromosome"/>
</dbReference>
<evidence type="ECO:0000313" key="4">
    <source>
        <dbReference type="EMBL" id="QDU01626.1"/>
    </source>
</evidence>
<feature type="region of interest" description="Disordered" evidence="1">
    <location>
        <begin position="35"/>
        <end position="58"/>
    </location>
</feature>
<reference evidence="5 6" key="1">
    <citation type="submission" date="2019-02" db="EMBL/GenBank/DDBJ databases">
        <title>Deep-cultivation of Planctomycetes and their phenomic and genomic characterization uncovers novel biology.</title>
        <authorList>
            <person name="Wiegand S."/>
            <person name="Jogler M."/>
            <person name="Boedeker C."/>
            <person name="Pinto D."/>
            <person name="Vollmers J."/>
            <person name="Rivas-Marin E."/>
            <person name="Kohn T."/>
            <person name="Peeters S.H."/>
            <person name="Heuer A."/>
            <person name="Rast P."/>
            <person name="Oberbeckmann S."/>
            <person name="Bunk B."/>
            <person name="Jeske O."/>
            <person name="Meyerdierks A."/>
            <person name="Storesund J.E."/>
            <person name="Kallscheuer N."/>
            <person name="Luecker S."/>
            <person name="Lage O.M."/>
            <person name="Pohl T."/>
            <person name="Merkel B.J."/>
            <person name="Hornburger P."/>
            <person name="Mueller R.-W."/>
            <person name="Bruemmer F."/>
            <person name="Labrenz M."/>
            <person name="Spormann A.M."/>
            <person name="Op den Camp H."/>
            <person name="Overmann J."/>
            <person name="Amann R."/>
            <person name="Jetten M.S.M."/>
            <person name="Mascher T."/>
            <person name="Medema M.H."/>
            <person name="Devos D.P."/>
            <person name="Kaster A.-K."/>
            <person name="Ovreas L."/>
            <person name="Rohde M."/>
            <person name="Galperin M.Y."/>
            <person name="Jogler C."/>
        </authorList>
    </citation>
    <scope>NUCLEOTIDE SEQUENCE [LARGE SCALE GENOMIC DNA]</scope>
    <source>
        <strain evidence="3 5">HG66A1</strain>
        <strain evidence="4 6">V6</strain>
    </source>
</reference>
<evidence type="ECO:0000256" key="2">
    <source>
        <dbReference type="SAM" id="Phobius"/>
    </source>
</evidence>
<keyword evidence="2" id="KW-0472">Membrane</keyword>
<accession>A0A517W8Q0</accession>
<keyword evidence="2" id="KW-0812">Transmembrane</keyword>
<evidence type="ECO:0000313" key="6">
    <source>
        <dbReference type="Proteomes" id="UP000320722"/>
    </source>
</evidence>
<keyword evidence="2" id="KW-1133">Transmembrane helix</keyword>
<evidence type="ECO:0000256" key="1">
    <source>
        <dbReference type="SAM" id="MobiDB-lite"/>
    </source>
</evidence>
<name>A0A517PJM7_9PLAN</name>
<evidence type="ECO:0000313" key="3">
    <source>
        <dbReference type="EMBL" id="QDT19582.1"/>
    </source>
</evidence>
<dbReference type="EMBL" id="CP036266">
    <property type="protein sequence ID" value="QDT19582.1"/>
    <property type="molecule type" value="Genomic_DNA"/>
</dbReference>
<dbReference type="Proteomes" id="UP000320722">
    <property type="component" value="Chromosome"/>
</dbReference>